<feature type="compositionally biased region" description="Polar residues" evidence="1">
    <location>
        <begin position="348"/>
        <end position="362"/>
    </location>
</feature>
<comment type="caution">
    <text evidence="2">The sequence shown here is derived from an EMBL/GenBank/DDBJ whole genome shotgun (WGS) entry which is preliminary data.</text>
</comment>
<gene>
    <name evidence="2" type="ORF">VKT23_009952</name>
</gene>
<feature type="compositionally biased region" description="Basic residues" evidence="1">
    <location>
        <begin position="527"/>
        <end position="545"/>
    </location>
</feature>
<feature type="compositionally biased region" description="Low complexity" evidence="1">
    <location>
        <begin position="571"/>
        <end position="580"/>
    </location>
</feature>
<sequence>MGAKWTTDSQETFLTNYWQKYVDARLAKKLHAFWPIVTSGFFGQWAIVLGDDEKAIPDAFKLKMNRGIQQIKDWYRNRWDSLYIKPNGITPKPRETKSMEIEAFSVLYNESDIKPVLDQRIAERLSKLNDPEWSSNLILFDEINPSYPIDPAPPAVDEVSIQPKLDRGELMALRRSVTHDLFAACSDEAKARVTQYMEEDYAKKNAMKEQGNASARTPNDYSRAIDGLPGVLKSIFDEVGRLTGWTFLIIGSGPNLDAPTGQIQTLSWNYGDSLNGVPFTGAYEYFMEDIYTPFSQFCAKYTFAAMDVCESQLVEPLHRTSKAVPSSSATLEPGSSTSDPRPSPSPSKVNPISQPTPITGTSPERVPIDTITSPDPIPIPVPATASVPPSALTQDLEPVSTLPFCTKSEAGPLSTGTNLLLLPELGTMPIVDNPFNDPLDYQPVIRGELTAMLFGDTDGTTGPEYNYVSQQSVVTSPRQSLSSSQIPFTYPLPQTSTGVFPTTISSAELGGTPHNTPPVVDESKASGKGKRGSKKKQTRSRAHGKTGKENIDGPSTTTTPSSDPSPPSDPPSSTSDSASPLEHPPAKKSTKRHLEVDSQAAEPVELPSKRRRAAPSRQPMTYEQILKRRNGEAAEEVITKKGRRK</sequence>
<evidence type="ECO:0000256" key="1">
    <source>
        <dbReference type="SAM" id="MobiDB-lite"/>
    </source>
</evidence>
<organism evidence="2 3">
    <name type="scientific">Marasmiellus scandens</name>
    <dbReference type="NCBI Taxonomy" id="2682957"/>
    <lineage>
        <taxon>Eukaryota</taxon>
        <taxon>Fungi</taxon>
        <taxon>Dikarya</taxon>
        <taxon>Basidiomycota</taxon>
        <taxon>Agaricomycotina</taxon>
        <taxon>Agaricomycetes</taxon>
        <taxon>Agaricomycetidae</taxon>
        <taxon>Agaricales</taxon>
        <taxon>Marasmiineae</taxon>
        <taxon>Omphalotaceae</taxon>
        <taxon>Marasmiellus</taxon>
    </lineage>
</organism>
<dbReference type="Proteomes" id="UP001498398">
    <property type="component" value="Unassembled WGS sequence"/>
</dbReference>
<protein>
    <submittedName>
        <fullName evidence="2">Uncharacterized protein</fullName>
    </submittedName>
</protein>
<dbReference type="EMBL" id="JBANRG010000018">
    <property type="protein sequence ID" value="KAK7458044.1"/>
    <property type="molecule type" value="Genomic_DNA"/>
</dbReference>
<feature type="region of interest" description="Disordered" evidence="1">
    <location>
        <begin position="494"/>
        <end position="645"/>
    </location>
</feature>
<feature type="region of interest" description="Disordered" evidence="1">
    <location>
        <begin position="320"/>
        <end position="391"/>
    </location>
</feature>
<keyword evidence="3" id="KW-1185">Reference proteome</keyword>
<proteinExistence type="predicted"/>
<reference evidence="2 3" key="1">
    <citation type="submission" date="2024-01" db="EMBL/GenBank/DDBJ databases">
        <title>A draft genome for the cacao thread blight pathogen Marasmiellus scandens.</title>
        <authorList>
            <person name="Baruah I.K."/>
            <person name="Leung J."/>
            <person name="Bukari Y."/>
            <person name="Amoako-Attah I."/>
            <person name="Meinhardt L.W."/>
            <person name="Bailey B.A."/>
            <person name="Cohen S.P."/>
        </authorList>
    </citation>
    <scope>NUCLEOTIDE SEQUENCE [LARGE SCALE GENOMIC DNA]</scope>
    <source>
        <strain evidence="2 3">GH-19</strain>
    </source>
</reference>
<feature type="compositionally biased region" description="Polar residues" evidence="1">
    <location>
        <begin position="494"/>
        <end position="506"/>
    </location>
</feature>
<evidence type="ECO:0000313" key="2">
    <source>
        <dbReference type="EMBL" id="KAK7458044.1"/>
    </source>
</evidence>
<name>A0ABR1JD94_9AGAR</name>
<evidence type="ECO:0000313" key="3">
    <source>
        <dbReference type="Proteomes" id="UP001498398"/>
    </source>
</evidence>
<accession>A0ABR1JD94</accession>